<feature type="domain" description="Reverse transcriptase Ty1/copia-type" evidence="1">
    <location>
        <begin position="321"/>
        <end position="395"/>
    </location>
</feature>
<dbReference type="Pfam" id="PF07727">
    <property type="entry name" value="RVT_2"/>
    <property type="match status" value="1"/>
</dbReference>
<dbReference type="EMBL" id="VTPC01085934">
    <property type="protein sequence ID" value="KAF2886938.1"/>
    <property type="molecule type" value="Genomic_DNA"/>
</dbReference>
<dbReference type="Proteomes" id="UP000801492">
    <property type="component" value="Unassembled WGS sequence"/>
</dbReference>
<accession>A0A8K0CM34</accession>
<keyword evidence="3" id="KW-1185">Reference proteome</keyword>
<reference evidence="2" key="1">
    <citation type="submission" date="2019-08" db="EMBL/GenBank/DDBJ databases">
        <title>The genome of the North American firefly Photinus pyralis.</title>
        <authorList>
            <consortium name="Photinus pyralis genome working group"/>
            <person name="Fallon T.R."/>
            <person name="Sander Lower S.E."/>
            <person name="Weng J.-K."/>
        </authorList>
    </citation>
    <scope>NUCLEOTIDE SEQUENCE</scope>
    <source>
        <strain evidence="2">TRF0915ILg1</strain>
        <tissue evidence="2">Whole body</tissue>
    </source>
</reference>
<dbReference type="AlphaFoldDB" id="A0A8K0CM34"/>
<protein>
    <recommendedName>
        <fullName evidence="1">Reverse transcriptase Ty1/copia-type domain-containing protein</fullName>
    </recommendedName>
</protein>
<gene>
    <name evidence="2" type="ORF">ILUMI_19234</name>
</gene>
<comment type="caution">
    <text evidence="2">The sequence shown here is derived from an EMBL/GenBank/DDBJ whole genome shotgun (WGS) entry which is preliminary data.</text>
</comment>
<name>A0A8K0CM34_IGNLU</name>
<sequence>MPNKYELVVTALETLLKDLTLNFVKNRLLEEEMKTRSTGVTKKKGDLFNMVFSSRRNFPKEDWNNKNKNRKFPFKCHKCELIGYKKVDCRTRTENFRKNVSSKAKIASKQFENLCKDEEESKSLCISATTNYESESSYFLDSGVTEHCVVARSGTHIEAKEVENLSQNQGSILWLVTVIMGTSCGVQKKEKRFLKKILFLMKEDFYLKQLQVTNEAKNRIFENINLSEICVKNGEDEVAEDIESRKKYKVESRLEDKAIIFRRSKGEKQKPSYLNGYAVLALNAESFVNNVPRCYKAIETRQDKQEWFQAVQEEIESLKENETWKLIKLPSGRKFLKSKWVFKIKEDKNGNVERYKARLVIKGCAQRTSYDYEGTYAPAARLTTLRTLISVIKEKDLHAYVKYNFVRDLTEKGVVDGKYVCTNEQVADISTKPLSSEQFLKLRLSSGLMKVEGVLEKEC</sequence>
<evidence type="ECO:0000313" key="3">
    <source>
        <dbReference type="Proteomes" id="UP000801492"/>
    </source>
</evidence>
<dbReference type="OrthoDB" id="444394at2759"/>
<dbReference type="InterPro" id="IPR013103">
    <property type="entry name" value="RVT_2"/>
</dbReference>
<evidence type="ECO:0000259" key="1">
    <source>
        <dbReference type="Pfam" id="PF07727"/>
    </source>
</evidence>
<proteinExistence type="predicted"/>
<evidence type="ECO:0000313" key="2">
    <source>
        <dbReference type="EMBL" id="KAF2886938.1"/>
    </source>
</evidence>
<organism evidence="2 3">
    <name type="scientific">Ignelater luminosus</name>
    <name type="common">Cucubano</name>
    <name type="synonym">Pyrophorus luminosus</name>
    <dbReference type="NCBI Taxonomy" id="2038154"/>
    <lineage>
        <taxon>Eukaryota</taxon>
        <taxon>Metazoa</taxon>
        <taxon>Ecdysozoa</taxon>
        <taxon>Arthropoda</taxon>
        <taxon>Hexapoda</taxon>
        <taxon>Insecta</taxon>
        <taxon>Pterygota</taxon>
        <taxon>Neoptera</taxon>
        <taxon>Endopterygota</taxon>
        <taxon>Coleoptera</taxon>
        <taxon>Polyphaga</taxon>
        <taxon>Elateriformia</taxon>
        <taxon>Elateroidea</taxon>
        <taxon>Elateridae</taxon>
        <taxon>Agrypninae</taxon>
        <taxon>Pyrophorini</taxon>
        <taxon>Ignelater</taxon>
    </lineage>
</organism>